<dbReference type="Gene3D" id="3.30.70.100">
    <property type="match status" value="1"/>
</dbReference>
<dbReference type="PANTHER" id="PTHR33336">
    <property type="entry name" value="QUINOL MONOOXYGENASE YGIN-RELATED"/>
    <property type="match status" value="1"/>
</dbReference>
<dbReference type="RefSeq" id="WP_141177720.1">
    <property type="nucleotide sequence ID" value="NZ_JBHUFX010000028.1"/>
</dbReference>
<dbReference type="InterPro" id="IPR007138">
    <property type="entry name" value="ABM_dom"/>
</dbReference>
<dbReference type="PANTHER" id="PTHR33336:SF3">
    <property type="entry name" value="ABM DOMAIN-CONTAINING PROTEIN"/>
    <property type="match status" value="1"/>
</dbReference>
<dbReference type="Proteomes" id="UP000319523">
    <property type="component" value="Unassembled WGS sequence"/>
</dbReference>
<comment type="caution">
    <text evidence="2">The sequence shown here is derived from an EMBL/GenBank/DDBJ whole genome shotgun (WGS) entry which is preliminary data.</text>
</comment>
<evidence type="ECO:0000259" key="1">
    <source>
        <dbReference type="PROSITE" id="PS51725"/>
    </source>
</evidence>
<dbReference type="EMBL" id="VHQI01000015">
    <property type="protein sequence ID" value="TPW39793.1"/>
    <property type="molecule type" value="Genomic_DNA"/>
</dbReference>
<reference evidence="2 3" key="1">
    <citation type="submission" date="2019-06" db="EMBL/GenBank/DDBJ databases">
        <authorList>
            <person name="Yang Y."/>
        </authorList>
    </citation>
    <scope>NUCLEOTIDE SEQUENCE [LARGE SCALE GENOMIC DNA]</scope>
    <source>
        <strain evidence="2 3">BIT-26</strain>
    </source>
</reference>
<dbReference type="InterPro" id="IPR011008">
    <property type="entry name" value="Dimeric_a/b-barrel"/>
</dbReference>
<dbReference type="InterPro" id="IPR050744">
    <property type="entry name" value="AI-2_Isomerase_LsrG"/>
</dbReference>
<accession>A0A506V3T0</accession>
<dbReference type="PROSITE" id="PS51725">
    <property type="entry name" value="ABM"/>
    <property type="match status" value="1"/>
</dbReference>
<evidence type="ECO:0000313" key="3">
    <source>
        <dbReference type="Proteomes" id="UP000319523"/>
    </source>
</evidence>
<dbReference type="OrthoDB" id="9812192at2"/>
<keyword evidence="2" id="KW-0503">Monooxygenase</keyword>
<gene>
    <name evidence="2" type="ORF">FKM52_18950</name>
</gene>
<organism evidence="2 3">
    <name type="scientific">Mixta tenebrionis</name>
    <dbReference type="NCBI Taxonomy" id="2562439"/>
    <lineage>
        <taxon>Bacteria</taxon>
        <taxon>Pseudomonadati</taxon>
        <taxon>Pseudomonadota</taxon>
        <taxon>Gammaproteobacteria</taxon>
        <taxon>Enterobacterales</taxon>
        <taxon>Erwiniaceae</taxon>
        <taxon>Mixta</taxon>
    </lineage>
</organism>
<keyword evidence="3" id="KW-1185">Reference proteome</keyword>
<dbReference type="GO" id="GO:0004497">
    <property type="term" value="F:monooxygenase activity"/>
    <property type="evidence" value="ECO:0007669"/>
    <property type="project" value="UniProtKB-KW"/>
</dbReference>
<dbReference type="AlphaFoldDB" id="A0A506V3T0"/>
<proteinExistence type="predicted"/>
<name>A0A506V3T0_9GAMM</name>
<dbReference type="GO" id="GO:0005829">
    <property type="term" value="C:cytosol"/>
    <property type="evidence" value="ECO:0007669"/>
    <property type="project" value="TreeGrafter"/>
</dbReference>
<sequence length="111" mass="12737">MLTVVAEICVKPGRREAVLAAIRELTPTVLQEEGCSKYQVLVDHQAQVPWKQNLPDSIFMLEYWESLRHLEKHQQQPHMDAHRERIKDEVVDVKILVMEDPCDAAPDAPAL</sequence>
<feature type="domain" description="ABM" evidence="1">
    <location>
        <begin position="2"/>
        <end position="98"/>
    </location>
</feature>
<keyword evidence="2" id="KW-0560">Oxidoreductase</keyword>
<dbReference type="Pfam" id="PF03992">
    <property type="entry name" value="ABM"/>
    <property type="match status" value="1"/>
</dbReference>
<evidence type="ECO:0000313" key="2">
    <source>
        <dbReference type="EMBL" id="TPW39793.1"/>
    </source>
</evidence>
<dbReference type="SUPFAM" id="SSF54909">
    <property type="entry name" value="Dimeric alpha+beta barrel"/>
    <property type="match status" value="1"/>
</dbReference>
<protein>
    <submittedName>
        <fullName evidence="2">Antibiotic biosynthesis monooxygenase</fullName>
    </submittedName>
</protein>